<reference evidence="2" key="1">
    <citation type="submission" date="2016-10" db="EMBL/GenBank/DDBJ databases">
        <authorList>
            <person name="Varghese N."/>
            <person name="Submissions S."/>
        </authorList>
    </citation>
    <scope>NUCLEOTIDE SEQUENCE [LARGE SCALE GENOMIC DNA]</scope>
    <source>
        <strain evidence="2">CGMCC 1.7062</strain>
    </source>
</reference>
<keyword evidence="2" id="KW-1185">Reference proteome</keyword>
<evidence type="ECO:0000313" key="1">
    <source>
        <dbReference type="EMBL" id="SEG67059.1"/>
    </source>
</evidence>
<accession>A0A1H6C275</accession>
<proteinExistence type="predicted"/>
<dbReference type="EMBL" id="FNVG01000029">
    <property type="protein sequence ID" value="SEG67059.1"/>
    <property type="molecule type" value="Genomic_DNA"/>
</dbReference>
<name>A0A1H6C275_9VIBR</name>
<protein>
    <submittedName>
        <fullName evidence="1">Uncharacterized protein</fullName>
    </submittedName>
</protein>
<evidence type="ECO:0000313" key="2">
    <source>
        <dbReference type="Proteomes" id="UP000236721"/>
    </source>
</evidence>
<dbReference type="Proteomes" id="UP000236721">
    <property type="component" value="Unassembled WGS sequence"/>
</dbReference>
<sequence>MSQPLSPTLSAEPSRAEPSRAYRRAANYIARSWGAGLRLRSDAC</sequence>
<organism evidence="1 2">
    <name type="scientific">Vibrio hangzhouensis</name>
    <dbReference type="NCBI Taxonomy" id="462991"/>
    <lineage>
        <taxon>Bacteria</taxon>
        <taxon>Pseudomonadati</taxon>
        <taxon>Pseudomonadota</taxon>
        <taxon>Gammaproteobacteria</taxon>
        <taxon>Vibrionales</taxon>
        <taxon>Vibrionaceae</taxon>
        <taxon>Vibrio</taxon>
    </lineage>
</organism>
<gene>
    <name evidence="1" type="ORF">SAMN04488244_12942</name>
</gene>
<dbReference type="AlphaFoldDB" id="A0A1H6C275"/>